<dbReference type="KEGG" id="bhc:JFL75_05435"/>
<sequence>MRLERSINEILKSEQDIVTDLLVFYDDGKDYSKIIYTDWSAKDVLGHILSWHESFARNVSDIVEDRKPNPLKGSLYEVNENGVRQFKETPIRELSQRLIEAQKIINENILNKKIELIPYKKGSRSYSPQEHLEVVYKHIKNHLTDLNKAYK</sequence>
<dbReference type="EMBL" id="CP067089">
    <property type="protein sequence ID" value="QQO10361.1"/>
    <property type="molecule type" value="Genomic_DNA"/>
</dbReference>
<dbReference type="InterPro" id="IPR034660">
    <property type="entry name" value="DinB/YfiT-like"/>
</dbReference>
<dbReference type="Proteomes" id="UP000595917">
    <property type="component" value="Chromosome"/>
</dbReference>
<dbReference type="RefSeq" id="WP_215627665.1">
    <property type="nucleotide sequence ID" value="NZ_CP067089.2"/>
</dbReference>
<name>A0A7T7XPZ4_9SPIR</name>
<dbReference type="Gene3D" id="1.20.120.450">
    <property type="entry name" value="dinb family like domain"/>
    <property type="match status" value="1"/>
</dbReference>
<evidence type="ECO:0008006" key="3">
    <source>
        <dbReference type="Google" id="ProtNLM"/>
    </source>
</evidence>
<organism evidence="1 2">
    <name type="scientific">Breznakiella homolactica</name>
    <dbReference type="NCBI Taxonomy" id="2798577"/>
    <lineage>
        <taxon>Bacteria</taxon>
        <taxon>Pseudomonadati</taxon>
        <taxon>Spirochaetota</taxon>
        <taxon>Spirochaetia</taxon>
        <taxon>Spirochaetales</taxon>
        <taxon>Breznakiellaceae</taxon>
        <taxon>Breznakiella</taxon>
    </lineage>
</organism>
<protein>
    <recommendedName>
        <fullName evidence="3">DinB family protein</fullName>
    </recommendedName>
</protein>
<evidence type="ECO:0000313" key="2">
    <source>
        <dbReference type="Proteomes" id="UP000595917"/>
    </source>
</evidence>
<gene>
    <name evidence="1" type="ORF">JFL75_05435</name>
</gene>
<proteinExistence type="predicted"/>
<keyword evidence="2" id="KW-1185">Reference proteome</keyword>
<dbReference type="AlphaFoldDB" id="A0A7T7XPZ4"/>
<accession>A0A7T7XPZ4</accession>
<reference evidence="1" key="1">
    <citation type="submission" date="2021-01" db="EMBL/GenBank/DDBJ databases">
        <title>Description of Breznakiella homolactica.</title>
        <authorList>
            <person name="Song Y."/>
            <person name="Brune A."/>
        </authorList>
    </citation>
    <scope>NUCLEOTIDE SEQUENCE</scope>
    <source>
        <strain evidence="1">RmG30</strain>
    </source>
</reference>
<evidence type="ECO:0000313" key="1">
    <source>
        <dbReference type="EMBL" id="QQO10361.1"/>
    </source>
</evidence>